<protein>
    <submittedName>
        <fullName evidence="1">Uncharacterized protein</fullName>
    </submittedName>
</protein>
<evidence type="ECO:0000313" key="2">
    <source>
        <dbReference type="Proteomes" id="UP000185904"/>
    </source>
</evidence>
<dbReference type="EMBL" id="LVCJ01000113">
    <property type="protein sequence ID" value="OAL25384.1"/>
    <property type="molecule type" value="Genomic_DNA"/>
</dbReference>
<dbReference type="GeneID" id="34593882"/>
<sequence>MEPGESLKQQAEQSFFDPSDDWEAFIDVCTPEMAARTQFAILIGCLSAHRDRLPGFFSPRLESTLVCWALDHMGSPMSDFLRWSLGREEGAPEYWTIDILDEHLTLWSNVFESTPAKHYEEHVIRLTSSLHPYQNATNGPSIAHALSSDPKHRRWAYQLWKVFWLKHFERVAKSHQLNDAEMSDTLYQR</sequence>
<organism evidence="1 2">
    <name type="scientific">Fonsecaea nubica</name>
    <dbReference type="NCBI Taxonomy" id="856822"/>
    <lineage>
        <taxon>Eukaryota</taxon>
        <taxon>Fungi</taxon>
        <taxon>Dikarya</taxon>
        <taxon>Ascomycota</taxon>
        <taxon>Pezizomycotina</taxon>
        <taxon>Eurotiomycetes</taxon>
        <taxon>Chaetothyriomycetidae</taxon>
        <taxon>Chaetothyriales</taxon>
        <taxon>Herpotrichiellaceae</taxon>
        <taxon>Fonsecaea</taxon>
    </lineage>
</organism>
<keyword evidence="2" id="KW-1185">Reference proteome</keyword>
<dbReference type="OrthoDB" id="4126368at2759"/>
<dbReference type="RefSeq" id="XP_022495258.1">
    <property type="nucleotide sequence ID" value="XM_022648751.1"/>
</dbReference>
<comment type="caution">
    <text evidence="1">The sequence shown here is derived from an EMBL/GenBank/DDBJ whole genome shotgun (WGS) entry which is preliminary data.</text>
</comment>
<proteinExistence type="predicted"/>
<dbReference type="Proteomes" id="UP000185904">
    <property type="component" value="Unassembled WGS sequence"/>
</dbReference>
<reference evidence="1 2" key="1">
    <citation type="submission" date="2016-03" db="EMBL/GenBank/DDBJ databases">
        <title>The draft genome sequence of Fonsecaea nubica causative agent of cutaneous subcutaneous infection in human host.</title>
        <authorList>
            <person name="Costa F."/>
            <person name="Sybren D.H."/>
            <person name="Raittz R.T."/>
            <person name="Weiss V.A."/>
            <person name="Leao A.C."/>
            <person name="Gomes R."/>
            <person name="De Souza E.M."/>
            <person name="Pedrosa F.O."/>
            <person name="Steffens M.B."/>
            <person name="Bombassaro A."/>
            <person name="Tadra-Sfeir M.Z."/>
            <person name="Moreno L.F."/>
            <person name="Najafzadeh M.J."/>
            <person name="Felipe M.S."/>
            <person name="Teixeira M."/>
            <person name="Sun J."/>
            <person name="Xi L."/>
            <person name="Castro M.A."/>
            <person name="Vicente V.A."/>
        </authorList>
    </citation>
    <scope>NUCLEOTIDE SEQUENCE [LARGE SCALE GENOMIC DNA]</scope>
    <source>
        <strain evidence="1 2">CBS 269.64</strain>
    </source>
</reference>
<evidence type="ECO:0000313" key="1">
    <source>
        <dbReference type="EMBL" id="OAL25384.1"/>
    </source>
</evidence>
<accession>A0A178C7H8</accession>
<dbReference type="AlphaFoldDB" id="A0A178C7H8"/>
<gene>
    <name evidence="1" type="ORF">AYO20_10494</name>
</gene>
<name>A0A178C7H8_9EURO</name>